<evidence type="ECO:0000256" key="1">
    <source>
        <dbReference type="ARBA" id="ARBA00004613"/>
    </source>
</evidence>
<keyword evidence="3" id="KW-0964">Secreted</keyword>
<dbReference type="InterPro" id="IPR002413">
    <property type="entry name" value="V5_allergen-like"/>
</dbReference>
<dbReference type="OrthoDB" id="414826at2759"/>
<comment type="similarity">
    <text evidence="2">Belongs to the CRISP family.</text>
</comment>
<gene>
    <name evidence="7" type="ORF">PVAND_012607</name>
</gene>
<organism evidence="7 8">
    <name type="scientific">Polypedilum vanderplanki</name>
    <name type="common">Sleeping chironomid midge</name>
    <dbReference type="NCBI Taxonomy" id="319348"/>
    <lineage>
        <taxon>Eukaryota</taxon>
        <taxon>Metazoa</taxon>
        <taxon>Ecdysozoa</taxon>
        <taxon>Arthropoda</taxon>
        <taxon>Hexapoda</taxon>
        <taxon>Insecta</taxon>
        <taxon>Pterygota</taxon>
        <taxon>Neoptera</taxon>
        <taxon>Endopterygota</taxon>
        <taxon>Diptera</taxon>
        <taxon>Nematocera</taxon>
        <taxon>Chironomoidea</taxon>
        <taxon>Chironomidae</taxon>
        <taxon>Chironominae</taxon>
        <taxon>Polypedilum</taxon>
        <taxon>Polypedilum</taxon>
    </lineage>
</organism>
<keyword evidence="4 5" id="KW-0732">Signal</keyword>
<evidence type="ECO:0000256" key="4">
    <source>
        <dbReference type="ARBA" id="ARBA00022729"/>
    </source>
</evidence>
<comment type="caution">
    <text evidence="7">The sequence shown here is derived from an EMBL/GenBank/DDBJ whole genome shotgun (WGS) entry which is preliminary data.</text>
</comment>
<sequence length="261" mass="29081">MNSFVVLIVLVFAAFASATDYCDPKVCTIPPNPVYKHVACGFNGEANKRCTGYIQLTDAQKQLILDTHNKLRNKIASGQQPGFKPAANMATMKWNDELTYIATVNAFNCDFEHDKCRNTDDYKFSGQNLARRGKSDDYPEDNWALEDSINGWYAEVENATQSDIDNFQGGTATRVIGHFTQVVSALTDNLGCAAVKYKYVKNGVEFKAVQLTCNYSRSSLLTQKIYKSGKPGSECKTGTNPQYPALCSESEEYDPNEFIFQ</sequence>
<dbReference type="PIRSF" id="PIRSF038921">
    <property type="entry name" value="P14a"/>
    <property type="match status" value="1"/>
</dbReference>
<proteinExistence type="inferred from homology"/>
<dbReference type="Proteomes" id="UP001107558">
    <property type="component" value="Chromosome 1"/>
</dbReference>
<dbReference type="GO" id="GO:0005576">
    <property type="term" value="C:extracellular region"/>
    <property type="evidence" value="ECO:0007669"/>
    <property type="project" value="UniProtKB-SubCell"/>
</dbReference>
<evidence type="ECO:0000256" key="3">
    <source>
        <dbReference type="ARBA" id="ARBA00022525"/>
    </source>
</evidence>
<accession>A0A9J6CM56</accession>
<dbReference type="InterPro" id="IPR001283">
    <property type="entry name" value="CRISP-related"/>
</dbReference>
<dbReference type="PANTHER" id="PTHR10334">
    <property type="entry name" value="CYSTEINE-RICH SECRETORY PROTEIN-RELATED"/>
    <property type="match status" value="1"/>
</dbReference>
<dbReference type="Pfam" id="PF00188">
    <property type="entry name" value="CAP"/>
    <property type="match status" value="1"/>
</dbReference>
<dbReference type="AlphaFoldDB" id="A0A9J6CM56"/>
<dbReference type="InterPro" id="IPR014044">
    <property type="entry name" value="CAP_dom"/>
</dbReference>
<evidence type="ECO:0000259" key="6">
    <source>
        <dbReference type="SMART" id="SM00198"/>
    </source>
</evidence>
<evidence type="ECO:0000313" key="7">
    <source>
        <dbReference type="EMBL" id="KAG5683321.1"/>
    </source>
</evidence>
<reference evidence="7" key="1">
    <citation type="submission" date="2021-03" db="EMBL/GenBank/DDBJ databases">
        <title>Chromosome level genome of the anhydrobiotic midge Polypedilum vanderplanki.</title>
        <authorList>
            <person name="Yoshida Y."/>
            <person name="Kikawada T."/>
            <person name="Gusev O."/>
        </authorList>
    </citation>
    <scope>NUCLEOTIDE SEQUENCE</scope>
    <source>
        <strain evidence="7">NIAS01</strain>
        <tissue evidence="7">Whole body or cell culture</tissue>
    </source>
</reference>
<evidence type="ECO:0000256" key="2">
    <source>
        <dbReference type="ARBA" id="ARBA00009923"/>
    </source>
</evidence>
<dbReference type="InterPro" id="IPR034763">
    <property type="entry name" value="P14a_insect"/>
</dbReference>
<feature type="chain" id="PRO_5039947516" description="SCP domain-containing protein" evidence="5">
    <location>
        <begin position="19"/>
        <end position="261"/>
    </location>
</feature>
<evidence type="ECO:0000256" key="5">
    <source>
        <dbReference type="SAM" id="SignalP"/>
    </source>
</evidence>
<evidence type="ECO:0000313" key="8">
    <source>
        <dbReference type="Proteomes" id="UP001107558"/>
    </source>
</evidence>
<dbReference type="CDD" id="cd05380">
    <property type="entry name" value="CAP_euk"/>
    <property type="match status" value="1"/>
</dbReference>
<dbReference type="Gene3D" id="3.40.33.10">
    <property type="entry name" value="CAP"/>
    <property type="match status" value="1"/>
</dbReference>
<comment type="subcellular location">
    <subcellularLocation>
        <location evidence="1">Secreted</location>
    </subcellularLocation>
</comment>
<dbReference type="InterPro" id="IPR035940">
    <property type="entry name" value="CAP_sf"/>
</dbReference>
<feature type="domain" description="SCP" evidence="6">
    <location>
        <begin position="59"/>
        <end position="218"/>
    </location>
</feature>
<protein>
    <recommendedName>
        <fullName evidence="6">SCP domain-containing protein</fullName>
    </recommendedName>
</protein>
<dbReference type="EMBL" id="JADBJN010000001">
    <property type="protein sequence ID" value="KAG5683321.1"/>
    <property type="molecule type" value="Genomic_DNA"/>
</dbReference>
<dbReference type="SUPFAM" id="SSF55797">
    <property type="entry name" value="PR-1-like"/>
    <property type="match status" value="1"/>
</dbReference>
<keyword evidence="8" id="KW-1185">Reference proteome</keyword>
<name>A0A9J6CM56_POLVA</name>
<dbReference type="SMART" id="SM00198">
    <property type="entry name" value="SCP"/>
    <property type="match status" value="1"/>
</dbReference>
<dbReference type="PRINTS" id="PR00838">
    <property type="entry name" value="V5ALLERGEN"/>
</dbReference>
<feature type="signal peptide" evidence="5">
    <location>
        <begin position="1"/>
        <end position="18"/>
    </location>
</feature>